<dbReference type="EMBL" id="SRLC01000001">
    <property type="protein sequence ID" value="TGE24475.1"/>
    <property type="molecule type" value="Genomic_DNA"/>
</dbReference>
<organism evidence="1 2">
    <name type="scientific">Hymenobacter aquaticus</name>
    <dbReference type="NCBI Taxonomy" id="1867101"/>
    <lineage>
        <taxon>Bacteria</taxon>
        <taxon>Pseudomonadati</taxon>
        <taxon>Bacteroidota</taxon>
        <taxon>Cytophagia</taxon>
        <taxon>Cytophagales</taxon>
        <taxon>Hymenobacteraceae</taxon>
        <taxon>Hymenobacter</taxon>
    </lineage>
</organism>
<comment type="caution">
    <text evidence="1">The sequence shown here is derived from an EMBL/GenBank/DDBJ whole genome shotgun (WGS) entry which is preliminary data.</text>
</comment>
<dbReference type="Proteomes" id="UP000297549">
    <property type="component" value="Unassembled WGS sequence"/>
</dbReference>
<dbReference type="OrthoDB" id="981332at2"/>
<reference evidence="1 2" key="1">
    <citation type="submission" date="2019-04" db="EMBL/GenBank/DDBJ databases">
        <authorList>
            <person name="Feng G."/>
            <person name="Zhang J."/>
            <person name="Zhu H."/>
        </authorList>
    </citation>
    <scope>NUCLEOTIDE SEQUENCE [LARGE SCALE GENOMIC DNA]</scope>
    <source>
        <strain evidence="1 2">JCM 31653</strain>
    </source>
</reference>
<protein>
    <recommendedName>
        <fullName evidence="3">Lipoprotein</fullName>
    </recommendedName>
</protein>
<accession>A0A4Z0Q431</accession>
<name>A0A4Z0Q431_9BACT</name>
<dbReference type="AlphaFoldDB" id="A0A4Z0Q431"/>
<evidence type="ECO:0000313" key="2">
    <source>
        <dbReference type="Proteomes" id="UP000297549"/>
    </source>
</evidence>
<proteinExistence type="predicted"/>
<evidence type="ECO:0008006" key="3">
    <source>
        <dbReference type="Google" id="ProtNLM"/>
    </source>
</evidence>
<sequence>MSALRTASVIFCTFLLFSCGHSLPELPGFAAETWRRDPYACKNERAGQLKALLQHRELLYGTRADDIDALFGRPDEEELSEQTEKIYLYYLEPGLQCDPGHQRSAANKLILRFGPLGTVTEVLYERPPKGL</sequence>
<keyword evidence="2" id="KW-1185">Reference proteome</keyword>
<evidence type="ECO:0000313" key="1">
    <source>
        <dbReference type="EMBL" id="TGE24475.1"/>
    </source>
</evidence>
<dbReference type="PROSITE" id="PS51257">
    <property type="entry name" value="PROKAR_LIPOPROTEIN"/>
    <property type="match status" value="1"/>
</dbReference>
<gene>
    <name evidence="1" type="ORF">E5K00_04470</name>
</gene>
<dbReference type="RefSeq" id="WP_135462058.1">
    <property type="nucleotide sequence ID" value="NZ_SRLC01000001.1"/>
</dbReference>